<protein>
    <recommendedName>
        <fullName evidence="3">DUF4003 family protein</fullName>
    </recommendedName>
</protein>
<proteinExistence type="predicted"/>
<name>A0A1G5S769_PSEXY</name>
<dbReference type="InterPro" id="IPR025062">
    <property type="entry name" value="DUF4003"/>
</dbReference>
<evidence type="ECO:0000313" key="2">
    <source>
        <dbReference type="Proteomes" id="UP000199428"/>
    </source>
</evidence>
<evidence type="ECO:0000313" key="1">
    <source>
        <dbReference type="EMBL" id="SCZ81561.1"/>
    </source>
</evidence>
<organism evidence="1 2">
    <name type="scientific">Pseudobutyrivibrio xylanivorans</name>
    <dbReference type="NCBI Taxonomy" id="185007"/>
    <lineage>
        <taxon>Bacteria</taxon>
        <taxon>Bacillati</taxon>
        <taxon>Bacillota</taxon>
        <taxon>Clostridia</taxon>
        <taxon>Lachnospirales</taxon>
        <taxon>Lachnospiraceae</taxon>
        <taxon>Pseudobutyrivibrio</taxon>
    </lineage>
</organism>
<evidence type="ECO:0008006" key="3">
    <source>
        <dbReference type="Google" id="ProtNLM"/>
    </source>
</evidence>
<dbReference type="Pfam" id="PF13170">
    <property type="entry name" value="DUF4003"/>
    <property type="match status" value="1"/>
</dbReference>
<dbReference type="EMBL" id="FMWK01000023">
    <property type="protein sequence ID" value="SCZ81561.1"/>
    <property type="molecule type" value="Genomic_DNA"/>
</dbReference>
<accession>A0A1G5S769</accession>
<sequence length="330" mass="36861">MEKSYQAKCDLFVENRTIVNKGFLLENSLMKIASALIYTEAGKKADNEYLQECRKILRKKEGALSDFRGISEMLVSAKLAQQADPERFIEDISSIYKMFREGKIFGSRYMALASISICDAGKMNQAKEIIEKTNIILKGMKKEHPFLTTDEDTCFAVLLAMTDKSTEEILNEVEENYQILKKDFKFHDNAVYSLAQVLAMKEGSRDKKCQRALEIFKAFENTKAKYGKEYELASIGTLVDIDRDANEMANDIAEASAFLKSKKGFGMLDLSEKNRLMFAAILYGNTVAGDNNVSSSTVLESTMAMVIAQEIAYMMIMVSACSASVAASSN</sequence>
<dbReference type="AlphaFoldDB" id="A0A1G5S769"/>
<dbReference type="RefSeq" id="WP_176757702.1">
    <property type="nucleotide sequence ID" value="NZ_FMWK01000023.1"/>
</dbReference>
<gene>
    <name evidence="1" type="ORF">SAMN02910350_02874</name>
</gene>
<dbReference type="Proteomes" id="UP000199428">
    <property type="component" value="Unassembled WGS sequence"/>
</dbReference>
<reference evidence="1 2" key="1">
    <citation type="submission" date="2016-10" db="EMBL/GenBank/DDBJ databases">
        <authorList>
            <person name="de Groot N.N."/>
        </authorList>
    </citation>
    <scope>NUCLEOTIDE SEQUENCE [LARGE SCALE GENOMIC DNA]</scope>
    <source>
        <strain evidence="1 2">DSM 10317</strain>
    </source>
</reference>